<dbReference type="AlphaFoldDB" id="A0A653A7P4"/>
<name>A0A653A7P4_UNCDX</name>
<sequence>MLDAPKSIRVSGYAAEIVCGLLPLAAREAVAAHLVQNRDATAVPAMILHRFPNYVGAEEIKRLWYKDLDAMRRIMQTAGLPWRDFRELDNLFHLRGFGGGREGPGLFEIGFYEGERCVFEFVPYDPPPDVDPPALHLRTLPLHWLEPPGVPPHPPDQTAVSAGTWAKGTAAYSLPPTEIIDPHALTLDMADLTSIGIGEDSFVAGLRYRGAALEEEKLVKIGEEEGYPVTWYSSARRHWMEMYQRG</sequence>
<gene>
    <name evidence="1" type="ORF">TRIP_B330182</name>
</gene>
<accession>A0A653A7P4</accession>
<evidence type="ECO:0000313" key="1">
    <source>
        <dbReference type="EMBL" id="VBB44004.1"/>
    </source>
</evidence>
<dbReference type="EMBL" id="UPXX01000027">
    <property type="protein sequence ID" value="VBB44004.1"/>
    <property type="molecule type" value="Genomic_DNA"/>
</dbReference>
<protein>
    <submittedName>
        <fullName evidence="1">Uncharacterized protein</fullName>
    </submittedName>
</protein>
<proteinExistence type="predicted"/>
<organism evidence="1">
    <name type="scientific">Uncultured Desulfatiglans sp</name>
    <dbReference type="NCBI Taxonomy" id="1748965"/>
    <lineage>
        <taxon>Bacteria</taxon>
        <taxon>Pseudomonadati</taxon>
        <taxon>Thermodesulfobacteriota</taxon>
        <taxon>Desulfobacteria</taxon>
        <taxon>Desulfatiglandales</taxon>
        <taxon>Desulfatiglandaceae</taxon>
        <taxon>Desulfatiglans</taxon>
        <taxon>environmental samples</taxon>
    </lineage>
</organism>
<reference evidence="1" key="1">
    <citation type="submission" date="2018-07" db="EMBL/GenBank/DDBJ databases">
        <authorList>
            <consortium name="Genoscope - CEA"/>
            <person name="William W."/>
        </authorList>
    </citation>
    <scope>NUCLEOTIDE SEQUENCE</scope>
    <source>
        <strain evidence="1">IK1</strain>
    </source>
</reference>